<proteinExistence type="predicted"/>
<dbReference type="Proteomes" id="UP000005237">
    <property type="component" value="Unassembled WGS sequence"/>
</dbReference>
<keyword evidence="3" id="KW-1185">Reference proteome</keyword>
<reference evidence="2" key="2">
    <citation type="submission" date="2022-06" db="UniProtKB">
        <authorList>
            <consortium name="EnsemblMetazoa"/>
        </authorList>
    </citation>
    <scope>IDENTIFICATION</scope>
    <source>
        <strain evidence="2">DF5081</strain>
    </source>
</reference>
<accession>A0A8R1E917</accession>
<keyword evidence="1" id="KW-1133">Transmembrane helix</keyword>
<evidence type="ECO:0000313" key="3">
    <source>
        <dbReference type="Proteomes" id="UP000005237"/>
    </source>
</evidence>
<evidence type="ECO:0000313" key="2">
    <source>
        <dbReference type="EnsemblMetazoa" id="CJA31601.1"/>
    </source>
</evidence>
<organism evidence="2 3">
    <name type="scientific">Caenorhabditis japonica</name>
    <dbReference type="NCBI Taxonomy" id="281687"/>
    <lineage>
        <taxon>Eukaryota</taxon>
        <taxon>Metazoa</taxon>
        <taxon>Ecdysozoa</taxon>
        <taxon>Nematoda</taxon>
        <taxon>Chromadorea</taxon>
        <taxon>Rhabditida</taxon>
        <taxon>Rhabditina</taxon>
        <taxon>Rhabditomorpha</taxon>
        <taxon>Rhabditoidea</taxon>
        <taxon>Rhabditidae</taxon>
        <taxon>Peloderinae</taxon>
        <taxon>Caenorhabditis</taxon>
    </lineage>
</organism>
<name>A0A8R1E917_CAEJA</name>
<dbReference type="PANTHER" id="PTHR47419">
    <property type="entry name" value="DROMYOSUPPRESSIN RECEPTOR RELATED-RELATED"/>
    <property type="match status" value="1"/>
</dbReference>
<dbReference type="EnsemblMetazoa" id="CJA31601.1">
    <property type="protein sequence ID" value="CJA31601.1"/>
    <property type="gene ID" value="WBGene00207448"/>
</dbReference>
<feature type="transmembrane region" description="Helical" evidence="1">
    <location>
        <begin position="25"/>
        <end position="54"/>
    </location>
</feature>
<dbReference type="AlphaFoldDB" id="A0A8R1E917"/>
<dbReference type="PANTHER" id="PTHR47419:SF2">
    <property type="entry name" value="G-PROTEIN COUPLED RECEPTORS FAMILY 1 PROFILE DOMAIN-CONTAINING PROTEIN"/>
    <property type="match status" value="1"/>
</dbReference>
<sequence length="55" mass="6224">MTSEIHCTQFTEPYPEPGADGAANYALPVIIMAIVQAYRPFHSFLLLFLLLFAFF</sequence>
<keyword evidence="1" id="KW-0472">Membrane</keyword>
<evidence type="ECO:0000256" key="1">
    <source>
        <dbReference type="SAM" id="Phobius"/>
    </source>
</evidence>
<reference evidence="3" key="1">
    <citation type="submission" date="2010-08" db="EMBL/GenBank/DDBJ databases">
        <authorList>
            <consortium name="Caenorhabditis japonica Sequencing Consortium"/>
            <person name="Wilson R.K."/>
        </authorList>
    </citation>
    <scope>NUCLEOTIDE SEQUENCE [LARGE SCALE GENOMIC DNA]</scope>
    <source>
        <strain evidence="3">DF5081</strain>
    </source>
</reference>
<protein>
    <submittedName>
        <fullName evidence="2">Uncharacterized protein</fullName>
    </submittedName>
</protein>
<keyword evidence="1" id="KW-0812">Transmembrane</keyword>